<sequence length="202" mass="21009">MSDVVADWPGSLDLGIAGAPHEGEERSGDLAVFVPTATGALACVIDGLGHGPEAADAAALCADVVRAHAEADAQDLMQACHEALVRTRGVVMTAAWFDLEAARLRWAGVGNVDARLVRQGPELREEVALVFGGVLGYRMPNVRPATMTLDRGDLLVMITDGIDAAISPALAGGGAAQTLADRIFAMHGKGTDDALVVVVRYR</sequence>
<evidence type="ECO:0000313" key="2">
    <source>
        <dbReference type="EMBL" id="RKQ85019.1"/>
    </source>
</evidence>
<keyword evidence="3" id="KW-1185">Reference proteome</keyword>
<dbReference type="Proteomes" id="UP000278962">
    <property type="component" value="Unassembled WGS sequence"/>
</dbReference>
<dbReference type="Pfam" id="PF07228">
    <property type="entry name" value="SpoIIE"/>
    <property type="match status" value="1"/>
</dbReference>
<evidence type="ECO:0000259" key="1">
    <source>
        <dbReference type="PROSITE" id="PS51746"/>
    </source>
</evidence>
<dbReference type="InterPro" id="IPR036457">
    <property type="entry name" value="PPM-type-like_dom_sf"/>
</dbReference>
<dbReference type="SMART" id="SM00331">
    <property type="entry name" value="PP2C_SIG"/>
    <property type="match status" value="1"/>
</dbReference>
<reference evidence="2 3" key="1">
    <citation type="submission" date="2018-10" db="EMBL/GenBank/DDBJ databases">
        <title>Genomic Encyclopedia of Archaeal and Bacterial Type Strains, Phase II (KMG-II): from individual species to whole genera.</title>
        <authorList>
            <person name="Goeker M."/>
        </authorList>
    </citation>
    <scope>NUCLEOTIDE SEQUENCE [LARGE SCALE GENOMIC DNA]</scope>
    <source>
        <strain evidence="2 3">DSM 14954</strain>
    </source>
</reference>
<proteinExistence type="predicted"/>
<protein>
    <submittedName>
        <fullName evidence="2">Stage II sporulation protein E</fullName>
    </submittedName>
</protein>
<dbReference type="AlphaFoldDB" id="A0A660KYC9"/>
<dbReference type="PANTHER" id="PTHR35801:SF1">
    <property type="entry name" value="PHOSPHOSERINE PHOSPHATASE RSBX"/>
    <property type="match status" value="1"/>
</dbReference>
<accession>A0A660KYC9</accession>
<dbReference type="PANTHER" id="PTHR35801">
    <property type="entry name" value="PHOSPHOSERINE PHOSPHATASE RSBX"/>
    <property type="match status" value="1"/>
</dbReference>
<dbReference type="SUPFAM" id="SSF81606">
    <property type="entry name" value="PP2C-like"/>
    <property type="match status" value="1"/>
</dbReference>
<name>A0A660KYC9_9ACTN</name>
<dbReference type="InterPro" id="IPR039248">
    <property type="entry name" value="Ptase_RsbX"/>
</dbReference>
<comment type="caution">
    <text evidence="2">The sequence shown here is derived from an EMBL/GenBank/DDBJ whole genome shotgun (WGS) entry which is preliminary data.</text>
</comment>
<dbReference type="PROSITE" id="PS51746">
    <property type="entry name" value="PPM_2"/>
    <property type="match status" value="1"/>
</dbReference>
<evidence type="ECO:0000313" key="3">
    <source>
        <dbReference type="Proteomes" id="UP000278962"/>
    </source>
</evidence>
<feature type="domain" description="PPM-type phosphatase" evidence="1">
    <location>
        <begin position="13"/>
        <end position="201"/>
    </location>
</feature>
<dbReference type="OrthoDB" id="479131at2"/>
<dbReference type="Gene3D" id="3.60.40.10">
    <property type="entry name" value="PPM-type phosphatase domain"/>
    <property type="match status" value="1"/>
</dbReference>
<dbReference type="EMBL" id="RBIL01000003">
    <property type="protein sequence ID" value="RKQ85019.1"/>
    <property type="molecule type" value="Genomic_DNA"/>
</dbReference>
<gene>
    <name evidence="2" type="ORF">C8N24_6653</name>
</gene>
<dbReference type="RefSeq" id="WP_121258611.1">
    <property type="nucleotide sequence ID" value="NZ_RBIL01000003.1"/>
</dbReference>
<dbReference type="InterPro" id="IPR001932">
    <property type="entry name" value="PPM-type_phosphatase-like_dom"/>
</dbReference>
<organism evidence="2 3">
    <name type="scientific">Solirubrobacter pauli</name>
    <dbReference type="NCBI Taxonomy" id="166793"/>
    <lineage>
        <taxon>Bacteria</taxon>
        <taxon>Bacillati</taxon>
        <taxon>Actinomycetota</taxon>
        <taxon>Thermoleophilia</taxon>
        <taxon>Solirubrobacterales</taxon>
        <taxon>Solirubrobacteraceae</taxon>
        <taxon>Solirubrobacter</taxon>
    </lineage>
</organism>